<dbReference type="Gene3D" id="3.40.630.10">
    <property type="entry name" value="Zn peptidases"/>
    <property type="match status" value="1"/>
</dbReference>
<keyword evidence="9" id="KW-1185">Reference proteome</keyword>
<evidence type="ECO:0000256" key="3">
    <source>
        <dbReference type="ARBA" id="ARBA00011738"/>
    </source>
</evidence>
<evidence type="ECO:0000256" key="5">
    <source>
        <dbReference type="ARBA" id="ARBA00022801"/>
    </source>
</evidence>
<keyword evidence="5" id="KW-0378">Hydrolase</keyword>
<dbReference type="PANTHER" id="PTHR32494:SF19">
    <property type="entry name" value="ALLANTOATE DEIMINASE-RELATED"/>
    <property type="match status" value="1"/>
</dbReference>
<gene>
    <name evidence="8" type="ORF">K0504_01900</name>
</gene>
<dbReference type="RefSeq" id="WP_220102761.1">
    <property type="nucleotide sequence ID" value="NZ_JAHZSS010000002.1"/>
</dbReference>
<reference evidence="8" key="1">
    <citation type="submission" date="2021-07" db="EMBL/GenBank/DDBJ databases">
        <title>Neiella marina sp. nov., isolated from the intestinal content of sea cucumber Apostichopus japonicus.</title>
        <authorList>
            <person name="Bai X."/>
        </authorList>
    </citation>
    <scope>NUCLEOTIDE SEQUENCE</scope>
    <source>
        <strain evidence="8">126</strain>
    </source>
</reference>
<dbReference type="PIRSF" id="PIRSF001235">
    <property type="entry name" value="Amidase_carbamoylase"/>
    <property type="match status" value="1"/>
</dbReference>
<evidence type="ECO:0000256" key="4">
    <source>
        <dbReference type="ARBA" id="ARBA00022723"/>
    </source>
</evidence>
<keyword evidence="6" id="KW-0464">Manganese</keyword>
<dbReference type="PANTHER" id="PTHR32494">
    <property type="entry name" value="ALLANTOATE DEIMINASE-RELATED"/>
    <property type="match status" value="1"/>
</dbReference>
<comment type="similarity">
    <text evidence="2">Belongs to the peptidase M20 family.</text>
</comment>
<dbReference type="SUPFAM" id="SSF55031">
    <property type="entry name" value="Bacterial exopeptidase dimerisation domain"/>
    <property type="match status" value="1"/>
</dbReference>
<comment type="caution">
    <text evidence="8">The sequence shown here is derived from an EMBL/GenBank/DDBJ whole genome shotgun (WGS) entry which is preliminary data.</text>
</comment>
<dbReference type="Pfam" id="PF07687">
    <property type="entry name" value="M20_dimer"/>
    <property type="match status" value="1"/>
</dbReference>
<evidence type="ECO:0000313" key="9">
    <source>
        <dbReference type="Proteomes" id="UP001166251"/>
    </source>
</evidence>
<evidence type="ECO:0000259" key="7">
    <source>
        <dbReference type="Pfam" id="PF07687"/>
    </source>
</evidence>
<protein>
    <submittedName>
        <fullName evidence="8">Allantoate amidohydrolase</fullName>
    </submittedName>
</protein>
<dbReference type="InterPro" id="IPR002933">
    <property type="entry name" value="Peptidase_M20"/>
</dbReference>
<keyword evidence="4" id="KW-0479">Metal-binding</keyword>
<dbReference type="InterPro" id="IPR036264">
    <property type="entry name" value="Bact_exopeptidase_dim_dom"/>
</dbReference>
<dbReference type="SUPFAM" id="SSF53187">
    <property type="entry name" value="Zn-dependent exopeptidases"/>
    <property type="match status" value="1"/>
</dbReference>
<evidence type="ECO:0000256" key="6">
    <source>
        <dbReference type="ARBA" id="ARBA00023211"/>
    </source>
</evidence>
<proteinExistence type="inferred from homology"/>
<comment type="cofactor">
    <cofactor evidence="1">
        <name>Mn(2+)</name>
        <dbReference type="ChEBI" id="CHEBI:29035"/>
    </cofactor>
</comment>
<dbReference type="InterPro" id="IPR010158">
    <property type="entry name" value="Amidase_Cbmase"/>
</dbReference>
<dbReference type="InterPro" id="IPR011650">
    <property type="entry name" value="Peptidase_M20_dimer"/>
</dbReference>
<dbReference type="NCBIfam" id="NF006775">
    <property type="entry name" value="PRK09290.2-5"/>
    <property type="match status" value="1"/>
</dbReference>
<dbReference type="Pfam" id="PF01546">
    <property type="entry name" value="Peptidase_M20"/>
    <property type="match status" value="1"/>
</dbReference>
<evidence type="ECO:0000256" key="1">
    <source>
        <dbReference type="ARBA" id="ARBA00001936"/>
    </source>
</evidence>
<dbReference type="Gene3D" id="3.30.70.360">
    <property type="match status" value="1"/>
</dbReference>
<feature type="domain" description="Peptidase M20 dimerisation" evidence="7">
    <location>
        <begin position="219"/>
        <end position="316"/>
    </location>
</feature>
<organism evidence="8 9">
    <name type="scientific">Neiella holothuriorum</name>
    <dbReference type="NCBI Taxonomy" id="2870530"/>
    <lineage>
        <taxon>Bacteria</taxon>
        <taxon>Pseudomonadati</taxon>
        <taxon>Pseudomonadota</taxon>
        <taxon>Gammaproteobacteria</taxon>
        <taxon>Alteromonadales</taxon>
        <taxon>Echinimonadaceae</taxon>
        <taxon>Neiella</taxon>
    </lineage>
</organism>
<comment type="subunit">
    <text evidence="3">Homodimer.</text>
</comment>
<name>A0ABS7ECX3_9GAMM</name>
<sequence>MQTSVAIDSHAMAEQIMAWCDELASISAESEGIHRFYLTPEHHACNERVATWMRQATMTTHVDQAGNLIGRYASNQADAKTLIIGSHLDTIPNAGRYDGILGVLLPIAVIDLLQRQGIQLPFHIDVIGFGDEEGIRFGATLLGSRAVAGTWDNNWWSLNDRADTSLAQAFDQFGLDPDAITQAAYAAEQLLGYLEVHIEQGPVLEQQGLPVGIVSAIAGARRFQIDIEGQAGHAGTVPMTMRQDALLGASEAALLIEQTAQKFGVVATVGQLTCGPGAVNVIPGNVRFSLDIRSVDDAVRDEAIGHLQQQLEKICHQRRLTCQWHQIHQAPAVKCAPWWLELQQQTMASLALKPLVLMSGAGHDAMAFADMTDIAMYFVRCKGGISHHPDESITSADVAVAFDTLLETLLQLGQQTQAN</sequence>
<dbReference type="CDD" id="cd03884">
    <property type="entry name" value="M20_bAS"/>
    <property type="match status" value="1"/>
</dbReference>
<evidence type="ECO:0000256" key="2">
    <source>
        <dbReference type="ARBA" id="ARBA00006153"/>
    </source>
</evidence>
<dbReference type="EMBL" id="JAHZSS010000002">
    <property type="protein sequence ID" value="MBW8189773.1"/>
    <property type="molecule type" value="Genomic_DNA"/>
</dbReference>
<dbReference type="NCBIfam" id="TIGR01879">
    <property type="entry name" value="hydantase"/>
    <property type="match status" value="1"/>
</dbReference>
<evidence type="ECO:0000313" key="8">
    <source>
        <dbReference type="EMBL" id="MBW8189773.1"/>
    </source>
</evidence>
<dbReference type="Proteomes" id="UP001166251">
    <property type="component" value="Unassembled WGS sequence"/>
</dbReference>
<accession>A0ABS7ECX3</accession>